<dbReference type="PANTHER" id="PTHR30522">
    <property type="entry name" value="NUCLEOSIDE TRIPHOSPHATE PYROPHOSPHOHYDROLASE"/>
    <property type="match status" value="1"/>
</dbReference>
<evidence type="ECO:0000313" key="3">
    <source>
        <dbReference type="Proteomes" id="UP001595536"/>
    </source>
</evidence>
<dbReference type="NCBIfam" id="TIGR00444">
    <property type="entry name" value="mazG"/>
    <property type="match status" value="1"/>
</dbReference>
<dbReference type="GO" id="GO:0047429">
    <property type="term" value="F:nucleoside triphosphate diphosphatase activity"/>
    <property type="evidence" value="ECO:0007669"/>
    <property type="project" value="UniProtKB-EC"/>
</dbReference>
<dbReference type="InterPro" id="IPR011551">
    <property type="entry name" value="NTP_PyrPHydrolase_MazG"/>
</dbReference>
<dbReference type="Proteomes" id="UP001595536">
    <property type="component" value="Unassembled WGS sequence"/>
</dbReference>
<protein>
    <submittedName>
        <fullName evidence="2">Nucleoside triphosphate pyrophosphohydrolase</fullName>
        <ecNumber evidence="2">3.6.1.9</ecNumber>
    </submittedName>
</protein>
<dbReference type="CDD" id="cd11529">
    <property type="entry name" value="NTP-PPase_MazG_Cterm"/>
    <property type="match status" value="1"/>
</dbReference>
<evidence type="ECO:0000313" key="2">
    <source>
        <dbReference type="EMBL" id="MFC3266889.1"/>
    </source>
</evidence>
<keyword evidence="2" id="KW-0378">Hydrolase</keyword>
<name>A0ABV7LGJ0_9HYPH</name>
<dbReference type="CDD" id="cd11528">
    <property type="entry name" value="NTP-PPase_MazG_Nterm"/>
    <property type="match status" value="1"/>
</dbReference>
<dbReference type="SUPFAM" id="SSF101386">
    <property type="entry name" value="all-alpha NTP pyrophosphatases"/>
    <property type="match status" value="2"/>
</dbReference>
<dbReference type="EMBL" id="JBHRUV010000061">
    <property type="protein sequence ID" value="MFC3266889.1"/>
    <property type="molecule type" value="Genomic_DNA"/>
</dbReference>
<comment type="caution">
    <text evidence="2">The sequence shown here is derived from an EMBL/GenBank/DDBJ whole genome shotgun (WGS) entry which is preliminary data.</text>
</comment>
<dbReference type="RefSeq" id="WP_376830694.1">
    <property type="nucleotide sequence ID" value="NZ_JBHLWR010000006.1"/>
</dbReference>
<feature type="domain" description="NTP pyrophosphohydrolase MazG-like" evidence="1">
    <location>
        <begin position="36"/>
        <end position="109"/>
    </location>
</feature>
<dbReference type="InterPro" id="IPR048015">
    <property type="entry name" value="NTP-PPase_MazG-like_N"/>
</dbReference>
<dbReference type="EC" id="3.6.1.9" evidence="2"/>
<proteinExistence type="predicted"/>
<keyword evidence="3" id="KW-1185">Reference proteome</keyword>
<dbReference type="NCBIfam" id="NF007113">
    <property type="entry name" value="PRK09562.1"/>
    <property type="match status" value="1"/>
</dbReference>
<dbReference type="InterPro" id="IPR048011">
    <property type="entry name" value="NTP-PPase_MazG-like_C"/>
</dbReference>
<gene>
    <name evidence="2" type="primary">mazG</name>
    <name evidence="2" type="ORF">ACFOEX_11090</name>
</gene>
<accession>A0ABV7LGJ0</accession>
<dbReference type="PANTHER" id="PTHR30522:SF0">
    <property type="entry name" value="NUCLEOSIDE TRIPHOSPHATE PYROPHOSPHOHYDROLASE"/>
    <property type="match status" value="1"/>
</dbReference>
<sequence length="292" mass="31477">MSGEETGLVGRDITRLLAIMERLRDPQDGCAWDVAQDFRTIAPYTIEEAHEVADAIARGDLEDLRDELGDLLLQVVFHARMAEEQGAFDFGDVVEAITAKMVRRHPHVFAGADRSPEAIRDSWERIKAQEKAVRRARRAAAGLPDDGAGLFAGVSAGLPPLARALELQRRAAAIGFDWPDAAQVTDKIDEEIGEVKEALAAFLSCDASSPERAAARGALEAEIGDALFALVNLARHVGVDPGQALAATNQKFVNRFSAMEAFAREQGQDLAALDLDALEALWRRAKGAAAAD</sequence>
<evidence type="ECO:0000259" key="1">
    <source>
        <dbReference type="Pfam" id="PF03819"/>
    </source>
</evidence>
<organism evidence="2 3">
    <name type="scientific">Camelimonas abortus</name>
    <dbReference type="NCBI Taxonomy" id="1017184"/>
    <lineage>
        <taxon>Bacteria</taxon>
        <taxon>Pseudomonadati</taxon>
        <taxon>Pseudomonadota</taxon>
        <taxon>Alphaproteobacteria</taxon>
        <taxon>Hyphomicrobiales</taxon>
        <taxon>Chelatococcaceae</taxon>
        <taxon>Camelimonas</taxon>
    </lineage>
</organism>
<dbReference type="Pfam" id="PF03819">
    <property type="entry name" value="MazG"/>
    <property type="match status" value="1"/>
</dbReference>
<dbReference type="InterPro" id="IPR004518">
    <property type="entry name" value="MazG-like_dom"/>
</dbReference>
<reference evidence="3" key="1">
    <citation type="journal article" date="2019" name="Int. J. Syst. Evol. Microbiol.">
        <title>The Global Catalogue of Microorganisms (GCM) 10K type strain sequencing project: providing services to taxonomists for standard genome sequencing and annotation.</title>
        <authorList>
            <consortium name="The Broad Institute Genomics Platform"/>
            <consortium name="The Broad Institute Genome Sequencing Center for Infectious Disease"/>
            <person name="Wu L."/>
            <person name="Ma J."/>
        </authorList>
    </citation>
    <scope>NUCLEOTIDE SEQUENCE [LARGE SCALE GENOMIC DNA]</scope>
    <source>
        <strain evidence="3">CCM 7941</strain>
    </source>
</reference>
<dbReference type="Gene3D" id="1.10.287.1080">
    <property type="entry name" value="MazG-like"/>
    <property type="match status" value="2"/>
</dbReference>